<protein>
    <submittedName>
        <fullName evidence="5">4'-phosphopantetheinyl transferase</fullName>
        <ecNumber evidence="5">2.7.8.-</ecNumber>
    </submittedName>
</protein>
<dbReference type="InterPro" id="IPR050559">
    <property type="entry name" value="P-Pant_transferase_sf"/>
</dbReference>
<dbReference type="GO" id="GO:0008897">
    <property type="term" value="F:holo-[acyl-carrier-protein] synthase activity"/>
    <property type="evidence" value="ECO:0007669"/>
    <property type="project" value="InterPro"/>
</dbReference>
<accession>A0A7W7RHJ8</accession>
<dbReference type="EMBL" id="JACHJT010000001">
    <property type="protein sequence ID" value="MBB4932102.1"/>
    <property type="molecule type" value="Genomic_DNA"/>
</dbReference>
<gene>
    <name evidence="5" type="ORF">F4561_002922</name>
</gene>
<dbReference type="Pfam" id="PF01648">
    <property type="entry name" value="ACPS"/>
    <property type="match status" value="1"/>
</dbReference>
<dbReference type="Proteomes" id="UP000523007">
    <property type="component" value="Unassembled WGS sequence"/>
</dbReference>
<name>A0A7W7RHJ8_9ACTN</name>
<comment type="similarity">
    <text evidence="1">Belongs to the P-Pant transferase superfamily. Gsp/Sfp/HetI/AcpT family.</text>
</comment>
<dbReference type="Gene3D" id="3.90.470.20">
    <property type="entry name" value="4'-phosphopantetheinyl transferase domain"/>
    <property type="match status" value="2"/>
</dbReference>
<dbReference type="PANTHER" id="PTHR12215">
    <property type="entry name" value="PHOSPHOPANTETHEINE TRANSFERASE"/>
    <property type="match status" value="1"/>
</dbReference>
<sequence length="259" mass="27482">MTSAVPTTPLACDVWWADPAWASPSLLELLDDRERERHGRFRLSDDQNRFAVAHTLARLVCARAAGCEPGEVTFDLHCRGCARNPSGRRDPHGKPHPDGPARGLEISYSHSGERVVVALTRGVPVGVDVERVSAERDIEGVAEYALAASERAVLDAMPADARVEGFFGYWARKEAVLKATGDGLSAGLTTVRVSGPDQPAALTEWAGADGPPHAWLSDLDAGPGYRAALAALTPGPVALTIHDGAPLLEAAERRSSSRG</sequence>
<dbReference type="SUPFAM" id="SSF56214">
    <property type="entry name" value="4'-phosphopantetheinyl transferase"/>
    <property type="match status" value="2"/>
</dbReference>
<evidence type="ECO:0000313" key="5">
    <source>
        <dbReference type="EMBL" id="MBB4932102.1"/>
    </source>
</evidence>
<dbReference type="InterPro" id="IPR037143">
    <property type="entry name" value="4-PPantetheinyl_Trfase_dom_sf"/>
</dbReference>
<dbReference type="GO" id="GO:0005829">
    <property type="term" value="C:cytosol"/>
    <property type="evidence" value="ECO:0007669"/>
    <property type="project" value="TreeGrafter"/>
</dbReference>
<comment type="caution">
    <text evidence="5">The sequence shown here is derived from an EMBL/GenBank/DDBJ whole genome shotgun (WGS) entry which is preliminary data.</text>
</comment>
<keyword evidence="6" id="KW-1185">Reference proteome</keyword>
<evidence type="ECO:0000259" key="4">
    <source>
        <dbReference type="Pfam" id="PF01648"/>
    </source>
</evidence>
<keyword evidence="2 5" id="KW-0808">Transferase</keyword>
<dbReference type="GO" id="GO:0000287">
    <property type="term" value="F:magnesium ion binding"/>
    <property type="evidence" value="ECO:0007669"/>
    <property type="project" value="InterPro"/>
</dbReference>
<proteinExistence type="inferred from homology"/>
<dbReference type="RefSeq" id="WP_312885262.1">
    <property type="nucleotide sequence ID" value="NZ_JACHJT010000001.1"/>
</dbReference>
<feature type="region of interest" description="Disordered" evidence="3">
    <location>
        <begin position="84"/>
        <end position="103"/>
    </location>
</feature>
<dbReference type="PANTHER" id="PTHR12215:SF10">
    <property type="entry name" value="L-AMINOADIPATE-SEMIALDEHYDE DEHYDROGENASE-PHOSPHOPANTETHEINYL TRANSFERASE"/>
    <property type="match status" value="1"/>
</dbReference>
<feature type="compositionally biased region" description="Basic and acidic residues" evidence="3">
    <location>
        <begin position="87"/>
        <end position="99"/>
    </location>
</feature>
<reference evidence="5 6" key="1">
    <citation type="submission" date="2020-08" db="EMBL/GenBank/DDBJ databases">
        <title>Sequencing the genomes of 1000 actinobacteria strains.</title>
        <authorList>
            <person name="Klenk H.-P."/>
        </authorList>
    </citation>
    <scope>NUCLEOTIDE SEQUENCE [LARGE SCALE GENOMIC DNA]</scope>
    <source>
        <strain evidence="5 6">DSM 102030</strain>
    </source>
</reference>
<evidence type="ECO:0000256" key="1">
    <source>
        <dbReference type="ARBA" id="ARBA00010990"/>
    </source>
</evidence>
<dbReference type="EC" id="2.7.8.-" evidence="5"/>
<evidence type="ECO:0000313" key="6">
    <source>
        <dbReference type="Proteomes" id="UP000523007"/>
    </source>
</evidence>
<organism evidence="5 6">
    <name type="scientific">Lipingzhangella halophila</name>
    <dbReference type="NCBI Taxonomy" id="1783352"/>
    <lineage>
        <taxon>Bacteria</taxon>
        <taxon>Bacillati</taxon>
        <taxon>Actinomycetota</taxon>
        <taxon>Actinomycetes</taxon>
        <taxon>Streptosporangiales</taxon>
        <taxon>Nocardiopsidaceae</taxon>
        <taxon>Lipingzhangella</taxon>
    </lineage>
</organism>
<evidence type="ECO:0000256" key="3">
    <source>
        <dbReference type="SAM" id="MobiDB-lite"/>
    </source>
</evidence>
<dbReference type="InterPro" id="IPR008278">
    <property type="entry name" value="4-PPantetheinyl_Trfase_dom"/>
</dbReference>
<dbReference type="AlphaFoldDB" id="A0A7W7RHJ8"/>
<evidence type="ECO:0000256" key="2">
    <source>
        <dbReference type="ARBA" id="ARBA00022679"/>
    </source>
</evidence>
<feature type="domain" description="4'-phosphopantetheinyl transferase" evidence="4">
    <location>
        <begin position="124"/>
        <end position="229"/>
    </location>
</feature>
<dbReference type="GO" id="GO:0019878">
    <property type="term" value="P:lysine biosynthetic process via aminoadipic acid"/>
    <property type="evidence" value="ECO:0007669"/>
    <property type="project" value="TreeGrafter"/>
</dbReference>